<dbReference type="AlphaFoldDB" id="A0A1X7UF16"/>
<protein>
    <recommendedName>
        <fullName evidence="6">Trafficking protein particle complex subunit</fullName>
    </recommendedName>
</protein>
<sequence>MPSVGPCNEVCLLLPPSVSVSQNHSQLLGECAQTGLRVFRPIITHIVVSDIYETLAGTKFILNTDHKAGDLQETLQHIYTKIYVEYVIKNPHYKLGSTIDSQFALTDKNDS</sequence>
<dbReference type="SUPFAM" id="SSF64356">
    <property type="entry name" value="SNARE-like"/>
    <property type="match status" value="1"/>
</dbReference>
<proteinExistence type="inferred from homology"/>
<comment type="subunit">
    <text evidence="6">Part of the multisubunit transport protein particle (TRAPP) complex.</text>
</comment>
<dbReference type="GO" id="GO:0005783">
    <property type="term" value="C:endoplasmic reticulum"/>
    <property type="evidence" value="ECO:0007669"/>
    <property type="project" value="UniProtKB-SubCell"/>
</dbReference>
<name>A0A1X7UF16_AMPQE</name>
<accession>A0A1X7UF16</accession>
<dbReference type="EnsemblMetazoa" id="Aqu2.1.26230_001">
    <property type="protein sequence ID" value="Aqu2.1.26230_001"/>
    <property type="gene ID" value="Aqu2.1.26230"/>
</dbReference>
<dbReference type="SMART" id="SM01399">
    <property type="entry name" value="Sybindin"/>
    <property type="match status" value="1"/>
</dbReference>
<dbReference type="Gene3D" id="3.30.450.70">
    <property type="match status" value="1"/>
</dbReference>
<evidence type="ECO:0000256" key="1">
    <source>
        <dbReference type="ARBA" id="ARBA00022448"/>
    </source>
</evidence>
<evidence type="ECO:0000256" key="6">
    <source>
        <dbReference type="RuleBase" id="RU366065"/>
    </source>
</evidence>
<dbReference type="GO" id="GO:0006888">
    <property type="term" value="P:endoplasmic reticulum to Golgi vesicle-mediated transport"/>
    <property type="evidence" value="ECO:0007669"/>
    <property type="project" value="UniProtKB-UniRule"/>
</dbReference>
<keyword evidence="3 6" id="KW-0931">ER-Golgi transport</keyword>
<dbReference type="OrthoDB" id="246406at2759"/>
<reference evidence="7" key="1">
    <citation type="submission" date="2017-05" db="UniProtKB">
        <authorList>
            <consortium name="EnsemblMetazoa"/>
        </authorList>
    </citation>
    <scope>IDENTIFICATION</scope>
</reference>
<keyword evidence="1 6" id="KW-0813">Transport</keyword>
<dbReference type="InterPro" id="IPR007233">
    <property type="entry name" value="TRAPPC"/>
</dbReference>
<dbReference type="InterPro" id="IPR011012">
    <property type="entry name" value="Longin-like_dom_sf"/>
</dbReference>
<dbReference type="PANTHER" id="PTHR23249:SF16">
    <property type="entry name" value="TRAFFICKING PROTEIN PARTICLE COMPLEX SUBUNIT 1"/>
    <property type="match status" value="1"/>
</dbReference>
<keyword evidence="2 6" id="KW-0256">Endoplasmic reticulum</keyword>
<dbReference type="STRING" id="400682.A0A1X7UF16"/>
<dbReference type="GO" id="GO:0030008">
    <property type="term" value="C:TRAPP complex"/>
    <property type="evidence" value="ECO:0007669"/>
    <property type="project" value="UniProtKB-UniRule"/>
</dbReference>
<dbReference type="PANTHER" id="PTHR23249">
    <property type="entry name" value="TRAFFICKING PROTEIN PARTICLE COMPLEX SUBUNIT"/>
    <property type="match status" value="1"/>
</dbReference>
<comment type="subcellular location">
    <subcellularLocation>
        <location evidence="6">Endoplasmic reticulum</location>
    </subcellularLocation>
    <subcellularLocation>
        <location evidence="6">Golgi apparatus</location>
        <location evidence="6">cis-Golgi network</location>
    </subcellularLocation>
</comment>
<evidence type="ECO:0000313" key="7">
    <source>
        <dbReference type="EnsemblMetazoa" id="Aqu2.1.26230_001"/>
    </source>
</evidence>
<dbReference type="GO" id="GO:0005794">
    <property type="term" value="C:Golgi apparatus"/>
    <property type="evidence" value="ECO:0007669"/>
    <property type="project" value="UniProtKB-SubCell"/>
</dbReference>
<dbReference type="InParanoid" id="A0A1X7UF16"/>
<keyword evidence="4 6" id="KW-0333">Golgi apparatus</keyword>
<evidence type="ECO:0000256" key="2">
    <source>
        <dbReference type="ARBA" id="ARBA00022824"/>
    </source>
</evidence>
<evidence type="ECO:0000256" key="3">
    <source>
        <dbReference type="ARBA" id="ARBA00022892"/>
    </source>
</evidence>
<comment type="similarity">
    <text evidence="5">Belongs to the TRAPP small subunits family. BET5 subfamily.</text>
</comment>
<dbReference type="Pfam" id="PF04099">
    <property type="entry name" value="Sybindin"/>
    <property type="match status" value="1"/>
</dbReference>
<organism evidence="7">
    <name type="scientific">Amphimedon queenslandica</name>
    <name type="common">Sponge</name>
    <dbReference type="NCBI Taxonomy" id="400682"/>
    <lineage>
        <taxon>Eukaryota</taxon>
        <taxon>Metazoa</taxon>
        <taxon>Porifera</taxon>
        <taxon>Demospongiae</taxon>
        <taxon>Heteroscleromorpha</taxon>
        <taxon>Haplosclerida</taxon>
        <taxon>Niphatidae</taxon>
        <taxon>Amphimedon</taxon>
    </lineage>
</organism>
<evidence type="ECO:0000256" key="4">
    <source>
        <dbReference type="ARBA" id="ARBA00023034"/>
    </source>
</evidence>
<evidence type="ECO:0000256" key="5">
    <source>
        <dbReference type="ARBA" id="ARBA00038167"/>
    </source>
</evidence>